<dbReference type="EMBL" id="CP000655">
    <property type="protein sequence ID" value="ABP34012.1"/>
    <property type="molecule type" value="Genomic_DNA"/>
</dbReference>
<accession>A4SWZ8</accession>
<dbReference type="eggNOG" id="ENOG5033A4Z">
    <property type="taxonomic scope" value="Bacteria"/>
</dbReference>
<dbReference type="Pfam" id="PF11127">
    <property type="entry name" value="YgaP-like_TM"/>
    <property type="match status" value="1"/>
</dbReference>
<dbReference type="AlphaFoldDB" id="A4SWZ8"/>
<feature type="domain" description="Inner membrane protein YgaP-like transmembrane" evidence="2">
    <location>
        <begin position="1"/>
        <end position="61"/>
    </location>
</feature>
<evidence type="ECO:0000313" key="4">
    <source>
        <dbReference type="Proteomes" id="UP000000231"/>
    </source>
</evidence>
<organism evidence="3 4">
    <name type="scientific">Polynucleobacter asymbioticus (strain DSM 18221 / CIP 109841 / QLW-P1DMWA-1)</name>
    <name type="common">Polynucleobacter necessarius subsp. asymbioticus</name>
    <dbReference type="NCBI Taxonomy" id="312153"/>
    <lineage>
        <taxon>Bacteria</taxon>
        <taxon>Pseudomonadati</taxon>
        <taxon>Pseudomonadota</taxon>
        <taxon>Betaproteobacteria</taxon>
        <taxon>Burkholderiales</taxon>
        <taxon>Burkholderiaceae</taxon>
        <taxon>Polynucleobacter</taxon>
    </lineage>
</organism>
<dbReference type="RefSeq" id="WP_011902637.1">
    <property type="nucleotide sequence ID" value="NC_009379.1"/>
</dbReference>
<dbReference type="InterPro" id="IPR021309">
    <property type="entry name" value="YgaP-like_TM"/>
</dbReference>
<evidence type="ECO:0000256" key="1">
    <source>
        <dbReference type="SAM" id="Phobius"/>
    </source>
</evidence>
<dbReference type="Proteomes" id="UP000000231">
    <property type="component" value="Chromosome"/>
</dbReference>
<keyword evidence="1" id="KW-1133">Transmembrane helix</keyword>
<keyword evidence="4" id="KW-1185">Reference proteome</keyword>
<dbReference type="HOGENOM" id="CLU_176022_4_1_4"/>
<name>A4SWZ8_POLAQ</name>
<sequence>MKCNVGGIDRVLRIIVGLALIGMTIAGMIGVWGWIGVVPLATGLFKFCPLYPILGINSCGTGSGGGGCCK</sequence>
<evidence type="ECO:0000313" key="3">
    <source>
        <dbReference type="EMBL" id="ABP34012.1"/>
    </source>
</evidence>
<proteinExistence type="predicted"/>
<protein>
    <recommendedName>
        <fullName evidence="2">Inner membrane protein YgaP-like transmembrane domain-containing protein</fullName>
    </recommendedName>
</protein>
<dbReference type="GeneID" id="31481155"/>
<keyword evidence="1" id="KW-0472">Membrane</keyword>
<feature type="transmembrane region" description="Helical" evidence="1">
    <location>
        <begin position="12"/>
        <end position="35"/>
    </location>
</feature>
<dbReference type="KEGG" id="pnu:Pnuc_0794"/>
<gene>
    <name evidence="3" type="ordered locus">Pnuc_0794</name>
</gene>
<evidence type="ECO:0000259" key="2">
    <source>
        <dbReference type="Pfam" id="PF11127"/>
    </source>
</evidence>
<keyword evidence="1" id="KW-0812">Transmembrane</keyword>
<reference evidence="3 4" key="1">
    <citation type="journal article" date="2012" name="Stand. Genomic Sci.">
        <title>Complete genome sequence of Polynucleobacter necessarius subsp. asymbioticus type strain (QLW-P1DMWA-1(T)).</title>
        <authorList>
            <person name="Meincke L."/>
            <person name="Copeland A."/>
            <person name="Lapidus A."/>
            <person name="Lucas S."/>
            <person name="Berry K.W."/>
            <person name="Del Rio T.G."/>
            <person name="Hammon N."/>
            <person name="Dalin E."/>
            <person name="Tice H."/>
            <person name="Pitluck S."/>
            <person name="Richardson P."/>
            <person name="Bruce D."/>
            <person name="Goodwin L."/>
            <person name="Han C."/>
            <person name="Tapia R."/>
            <person name="Detter J.C."/>
            <person name="Schmutz J."/>
            <person name="Brettin T."/>
            <person name="Larimer F."/>
            <person name="Land M."/>
            <person name="Hauser L."/>
            <person name="Kyrpides N.C."/>
            <person name="Ivanova N."/>
            <person name="Goker M."/>
            <person name="Woyke T."/>
            <person name="Wu Q.L."/>
            <person name="Pockl M."/>
            <person name="Hahn M.W."/>
            <person name="Klenk H.P."/>
        </authorList>
    </citation>
    <scope>NUCLEOTIDE SEQUENCE [LARGE SCALE GENOMIC DNA]</scope>
    <source>
        <strain evidence="4">DSM 18221 / CIP 109841 / QLW-P1DMWA-1</strain>
    </source>
</reference>